<dbReference type="GO" id="GO:0007165">
    <property type="term" value="P:signal transduction"/>
    <property type="evidence" value="ECO:0007669"/>
    <property type="project" value="TreeGrafter"/>
</dbReference>
<keyword evidence="3" id="KW-0547">Nucleotide-binding</keyword>
<proteinExistence type="predicted"/>
<keyword evidence="1" id="KW-0723">Serine/threonine-protein kinase</keyword>
<dbReference type="SUPFAM" id="SSF56112">
    <property type="entry name" value="Protein kinase-like (PK-like)"/>
    <property type="match status" value="1"/>
</dbReference>
<dbReference type="GO" id="GO:0004674">
    <property type="term" value="F:protein serine/threonine kinase activity"/>
    <property type="evidence" value="ECO:0007669"/>
    <property type="project" value="UniProtKB-KW"/>
</dbReference>
<dbReference type="GO" id="GO:0005634">
    <property type="term" value="C:nucleus"/>
    <property type="evidence" value="ECO:0007669"/>
    <property type="project" value="TreeGrafter"/>
</dbReference>
<evidence type="ECO:0000313" key="6">
    <source>
        <dbReference type="EMBL" id="KAK2175956.1"/>
    </source>
</evidence>
<evidence type="ECO:0000256" key="5">
    <source>
        <dbReference type="ARBA" id="ARBA00022840"/>
    </source>
</evidence>
<keyword evidence="5" id="KW-0067">ATP-binding</keyword>
<organism evidence="6 7">
    <name type="scientific">Ridgeia piscesae</name>
    <name type="common">Tubeworm</name>
    <dbReference type="NCBI Taxonomy" id="27915"/>
    <lineage>
        <taxon>Eukaryota</taxon>
        <taxon>Metazoa</taxon>
        <taxon>Spiralia</taxon>
        <taxon>Lophotrochozoa</taxon>
        <taxon>Annelida</taxon>
        <taxon>Polychaeta</taxon>
        <taxon>Sedentaria</taxon>
        <taxon>Canalipalpata</taxon>
        <taxon>Sabellida</taxon>
        <taxon>Siboglinidae</taxon>
        <taxon>Ridgeia</taxon>
    </lineage>
</organism>
<protein>
    <recommendedName>
        <fullName evidence="8">Cyclin-dependent kinase 20</fullName>
    </recommendedName>
</protein>
<accession>A0AAD9KR39</accession>
<reference evidence="6" key="1">
    <citation type="journal article" date="2023" name="Mol. Biol. Evol.">
        <title>Third-Generation Sequencing Reveals the Adaptive Role of the Epigenome in Three Deep-Sea Polychaetes.</title>
        <authorList>
            <person name="Perez M."/>
            <person name="Aroh O."/>
            <person name="Sun Y."/>
            <person name="Lan Y."/>
            <person name="Juniper S.K."/>
            <person name="Young C.R."/>
            <person name="Angers B."/>
            <person name="Qian P.Y."/>
        </authorList>
    </citation>
    <scope>NUCLEOTIDE SEQUENCE</scope>
    <source>
        <strain evidence="6">R07B-5</strain>
    </source>
</reference>
<dbReference type="InterPro" id="IPR050591">
    <property type="entry name" value="GSK-3"/>
</dbReference>
<dbReference type="EMBL" id="JAODUO010000694">
    <property type="protein sequence ID" value="KAK2175956.1"/>
    <property type="molecule type" value="Genomic_DNA"/>
</dbReference>
<evidence type="ECO:0000313" key="7">
    <source>
        <dbReference type="Proteomes" id="UP001209878"/>
    </source>
</evidence>
<gene>
    <name evidence="6" type="ORF">NP493_694g01056</name>
</gene>
<dbReference type="PANTHER" id="PTHR24057">
    <property type="entry name" value="GLYCOGEN SYNTHASE KINASE-3 ALPHA"/>
    <property type="match status" value="1"/>
</dbReference>
<dbReference type="GO" id="GO:0005737">
    <property type="term" value="C:cytoplasm"/>
    <property type="evidence" value="ECO:0007669"/>
    <property type="project" value="TreeGrafter"/>
</dbReference>
<dbReference type="InterPro" id="IPR011009">
    <property type="entry name" value="Kinase-like_dom_sf"/>
</dbReference>
<keyword evidence="2" id="KW-0808">Transferase</keyword>
<sequence>MQEMVGKGEKDIEQLCCVLRVLGTPNEHIWPGMSELPDYNKITFPENQPVPFEEILPDASPMALDLLRRFLVYPSKQRIPAKEALLHPYFFSEPLPAHHSELPIPQRTSKKMRRAHQAHEYNIDTPLADSLLDPDRIAPHVHVKN</sequence>
<dbReference type="PANTHER" id="PTHR24057:SF0">
    <property type="entry name" value="PROTEIN KINASE SHAGGY-RELATED"/>
    <property type="match status" value="1"/>
</dbReference>
<evidence type="ECO:0000256" key="2">
    <source>
        <dbReference type="ARBA" id="ARBA00022679"/>
    </source>
</evidence>
<dbReference type="Proteomes" id="UP001209878">
    <property type="component" value="Unassembled WGS sequence"/>
</dbReference>
<name>A0AAD9KR39_RIDPI</name>
<dbReference type="GO" id="GO:0005524">
    <property type="term" value="F:ATP binding"/>
    <property type="evidence" value="ECO:0007669"/>
    <property type="project" value="UniProtKB-KW"/>
</dbReference>
<evidence type="ECO:0000256" key="4">
    <source>
        <dbReference type="ARBA" id="ARBA00022777"/>
    </source>
</evidence>
<dbReference type="GO" id="GO:0030154">
    <property type="term" value="P:cell differentiation"/>
    <property type="evidence" value="ECO:0007669"/>
    <property type="project" value="TreeGrafter"/>
</dbReference>
<comment type="caution">
    <text evidence="6">The sequence shown here is derived from an EMBL/GenBank/DDBJ whole genome shotgun (WGS) entry which is preliminary data.</text>
</comment>
<dbReference type="Gene3D" id="1.10.510.10">
    <property type="entry name" value="Transferase(Phosphotransferase) domain 1"/>
    <property type="match status" value="1"/>
</dbReference>
<keyword evidence="4" id="KW-0418">Kinase</keyword>
<keyword evidence="7" id="KW-1185">Reference proteome</keyword>
<evidence type="ECO:0000256" key="1">
    <source>
        <dbReference type="ARBA" id="ARBA00022527"/>
    </source>
</evidence>
<dbReference type="AlphaFoldDB" id="A0AAD9KR39"/>
<evidence type="ECO:0000256" key="3">
    <source>
        <dbReference type="ARBA" id="ARBA00022741"/>
    </source>
</evidence>
<evidence type="ECO:0008006" key="8">
    <source>
        <dbReference type="Google" id="ProtNLM"/>
    </source>
</evidence>